<evidence type="ECO:0000313" key="2">
    <source>
        <dbReference type="EMBL" id="MFC6316054.1"/>
    </source>
</evidence>
<sequence>MIDLEVGKKYAGSAQKPADFDDFWERALAEMQALPLDYTTTAVPIPSRVAQAYDLYFSGVKGARIHCQLILPKNYDERQAHKGMVMFHGYHCDSGDYQDKFGWAAEGYVVLAMDARGQGGTSEMAAVPQGDAMKGLIIRGMEAGPEALYYCSVFLDTAQAARILMNYPGVDRERVYATGASQGGGLAIACASLVPEIYRVQVSYPFLSDYRKAYQMGAQTSAFEEIPYWFQFRDPLHQREAEIFHTLEYIDIQNLASRIRGEVYWSMGLQDTTVPPITQFATYNKITAKKHLLVLPEYGHEYLPKVSDQIRGFFIDADD</sequence>
<dbReference type="PANTHER" id="PTHR40111:SF1">
    <property type="entry name" value="CEPHALOSPORIN-C DEACETYLASE"/>
    <property type="match status" value="1"/>
</dbReference>
<reference evidence="3" key="1">
    <citation type="journal article" date="2019" name="Int. J. Syst. Evol. Microbiol.">
        <title>The Global Catalogue of Microorganisms (GCM) 10K type strain sequencing project: providing services to taxonomists for standard genome sequencing and annotation.</title>
        <authorList>
            <consortium name="The Broad Institute Genomics Platform"/>
            <consortium name="The Broad Institute Genome Sequencing Center for Infectious Disease"/>
            <person name="Wu L."/>
            <person name="Ma J."/>
        </authorList>
    </citation>
    <scope>NUCLEOTIDE SEQUENCE [LARGE SCALE GENOMIC DNA]</scope>
    <source>
        <strain evidence="3">CCM 8897</strain>
    </source>
</reference>
<comment type="caution">
    <text evidence="2">The sequence shown here is derived from an EMBL/GenBank/DDBJ whole genome shotgun (WGS) entry which is preliminary data.</text>
</comment>
<keyword evidence="3" id="KW-1185">Reference proteome</keyword>
<feature type="domain" description="Acetyl xylan esterase" evidence="1">
    <location>
        <begin position="4"/>
        <end position="313"/>
    </location>
</feature>
<dbReference type="PANTHER" id="PTHR40111">
    <property type="entry name" value="CEPHALOSPORIN-C DEACETYLASE"/>
    <property type="match status" value="1"/>
</dbReference>
<name>A0ABW1UQ01_9LACO</name>
<dbReference type="SUPFAM" id="SSF53474">
    <property type="entry name" value="alpha/beta-Hydrolases"/>
    <property type="match status" value="1"/>
</dbReference>
<proteinExistence type="predicted"/>
<organism evidence="2 3">
    <name type="scientific">Lapidilactobacillus achengensis</name>
    <dbReference type="NCBI Taxonomy" id="2486000"/>
    <lineage>
        <taxon>Bacteria</taxon>
        <taxon>Bacillati</taxon>
        <taxon>Bacillota</taxon>
        <taxon>Bacilli</taxon>
        <taxon>Lactobacillales</taxon>
        <taxon>Lactobacillaceae</taxon>
        <taxon>Lapidilactobacillus</taxon>
    </lineage>
</organism>
<dbReference type="InterPro" id="IPR008391">
    <property type="entry name" value="AXE1_dom"/>
</dbReference>
<dbReference type="InterPro" id="IPR029058">
    <property type="entry name" value="AB_hydrolase_fold"/>
</dbReference>
<gene>
    <name evidence="2" type="ORF">ACFQHW_10815</name>
</gene>
<dbReference type="Gene3D" id="3.40.50.1820">
    <property type="entry name" value="alpha/beta hydrolase"/>
    <property type="match status" value="1"/>
</dbReference>
<accession>A0ABW1UQ01</accession>
<dbReference type="Proteomes" id="UP001596310">
    <property type="component" value="Unassembled WGS sequence"/>
</dbReference>
<evidence type="ECO:0000259" key="1">
    <source>
        <dbReference type="Pfam" id="PF05448"/>
    </source>
</evidence>
<dbReference type="InterPro" id="IPR039069">
    <property type="entry name" value="CE7"/>
</dbReference>
<evidence type="ECO:0000313" key="3">
    <source>
        <dbReference type="Proteomes" id="UP001596310"/>
    </source>
</evidence>
<dbReference type="RefSeq" id="WP_125597391.1">
    <property type="nucleotide sequence ID" value="NZ_JBHSSM010000024.1"/>
</dbReference>
<protein>
    <submittedName>
        <fullName evidence="2">Acetylxylan esterase</fullName>
    </submittedName>
</protein>
<dbReference type="EMBL" id="JBHSSM010000024">
    <property type="protein sequence ID" value="MFC6316054.1"/>
    <property type="molecule type" value="Genomic_DNA"/>
</dbReference>
<dbReference type="Pfam" id="PF05448">
    <property type="entry name" value="AXE1"/>
    <property type="match status" value="1"/>
</dbReference>